<dbReference type="AlphaFoldDB" id="A0A8X8II12"/>
<keyword evidence="2" id="KW-0012">Acyltransferase</keyword>
<dbReference type="Gene3D" id="2.160.10.10">
    <property type="entry name" value="Hexapeptide repeat proteins"/>
    <property type="match status" value="1"/>
</dbReference>
<gene>
    <name evidence="3" type="ORF">SAMN05444410_11554</name>
</gene>
<dbReference type="Proteomes" id="UP000198711">
    <property type="component" value="Unassembled WGS sequence"/>
</dbReference>
<dbReference type="InterPro" id="IPR011004">
    <property type="entry name" value="Trimer_LpxA-like_sf"/>
</dbReference>
<dbReference type="GO" id="GO:0016779">
    <property type="term" value="F:nucleotidyltransferase activity"/>
    <property type="evidence" value="ECO:0007669"/>
    <property type="project" value="UniProtKB-ARBA"/>
</dbReference>
<dbReference type="RefSeq" id="WP_092725951.1">
    <property type="nucleotide sequence ID" value="NZ_FNNO01000015.1"/>
</dbReference>
<organism evidence="3 4">
    <name type="scientific">Hydrobacter penzbergensis</name>
    <dbReference type="NCBI Taxonomy" id="1235997"/>
    <lineage>
        <taxon>Bacteria</taxon>
        <taxon>Pseudomonadati</taxon>
        <taxon>Bacteroidota</taxon>
        <taxon>Chitinophagia</taxon>
        <taxon>Chitinophagales</taxon>
        <taxon>Chitinophagaceae</taxon>
        <taxon>Hydrobacter</taxon>
    </lineage>
</organism>
<dbReference type="EMBL" id="FNNO01000015">
    <property type="protein sequence ID" value="SDX41371.1"/>
    <property type="molecule type" value="Genomic_DNA"/>
</dbReference>
<accession>A0A8X8II12</accession>
<dbReference type="PANTHER" id="PTHR43584:SF9">
    <property type="entry name" value="TRANSFERASE HEXAPEPTIDE REPEAT CONTAINING PROTEIN"/>
    <property type="match status" value="1"/>
</dbReference>
<sequence length="388" mass="42453">MAIILFDNAVRAHFYPLTQTRAIAGLRMGIATIRERWSLWTREPVYVHTTGYLQQLYESPAAETHLWIDATALPSAELLSALSDIEEGVCLADEQGLIAGKAQIAFESFNPANSLHYFKEVRKYAQARRIQHPWHLTQYNDFLLRQDFDLLVEGRNSQPIPETNRVSQPEVIFIEEGAVVEHCIINAATGPVYIGKNATIMEGSAIRGPFALGEGAAVKMNSRIYGATTIGPWCLGGGEIKNSILMGYSNKAHDGYLGDSVVGEWCNFGAGATNSNVKNTAGMVQVWDEQSGAFIPAAQKCGVFMGDYSRVAINAAINTGSVIGVSCNVFGNGLLPKRIKDFSWGTEGAVYELDKALEDIGNWKKMKQQTVSEAEASVLAFIFAHHSK</sequence>
<dbReference type="InterPro" id="IPR050065">
    <property type="entry name" value="GlmU-like"/>
</dbReference>
<dbReference type="GO" id="GO:0016746">
    <property type="term" value="F:acyltransferase activity"/>
    <property type="evidence" value="ECO:0007669"/>
    <property type="project" value="UniProtKB-KW"/>
</dbReference>
<keyword evidence="1" id="KW-0808">Transferase</keyword>
<proteinExistence type="predicted"/>
<reference evidence="3 4" key="1">
    <citation type="submission" date="2016-10" db="EMBL/GenBank/DDBJ databases">
        <authorList>
            <person name="Varghese N."/>
            <person name="Submissions S."/>
        </authorList>
    </citation>
    <scope>NUCLEOTIDE SEQUENCE [LARGE SCALE GENOMIC DNA]</scope>
    <source>
        <strain evidence="3 4">DSM 25353</strain>
    </source>
</reference>
<evidence type="ECO:0000256" key="1">
    <source>
        <dbReference type="ARBA" id="ARBA00022679"/>
    </source>
</evidence>
<protein>
    <submittedName>
        <fullName evidence="3">UDP-N-acetylglucosamine diphosphorylase/glucosamine-1-phosphate N-acetyltransferase</fullName>
    </submittedName>
</protein>
<evidence type="ECO:0000256" key="2">
    <source>
        <dbReference type="ARBA" id="ARBA00023315"/>
    </source>
</evidence>
<dbReference type="Pfam" id="PF13562">
    <property type="entry name" value="NTP_transf_4"/>
    <property type="match status" value="1"/>
</dbReference>
<dbReference type="SUPFAM" id="SSF51161">
    <property type="entry name" value="Trimeric LpxA-like enzymes"/>
    <property type="match status" value="1"/>
</dbReference>
<dbReference type="PANTHER" id="PTHR43584">
    <property type="entry name" value="NUCLEOTIDYL TRANSFERASE"/>
    <property type="match status" value="1"/>
</dbReference>
<dbReference type="InterPro" id="IPR023917">
    <property type="entry name" value="Bifunctiontional_GlmU_bac-type"/>
</dbReference>
<evidence type="ECO:0000313" key="3">
    <source>
        <dbReference type="EMBL" id="SDX41371.1"/>
    </source>
</evidence>
<evidence type="ECO:0000313" key="4">
    <source>
        <dbReference type="Proteomes" id="UP000198711"/>
    </source>
</evidence>
<comment type="caution">
    <text evidence="3">The sequence shown here is derived from an EMBL/GenBank/DDBJ whole genome shotgun (WGS) entry which is preliminary data.</text>
</comment>
<keyword evidence="4" id="KW-1185">Reference proteome</keyword>
<dbReference type="NCBIfam" id="TIGR03991">
    <property type="entry name" value="alt_bact_glmU"/>
    <property type="match status" value="1"/>
</dbReference>
<name>A0A8X8II12_9BACT</name>